<dbReference type="InterPro" id="IPR011978">
    <property type="entry name" value="YgfB-like"/>
</dbReference>
<keyword evidence="2" id="KW-1185">Reference proteome</keyword>
<dbReference type="NCBIfam" id="TIGR02292">
    <property type="entry name" value="ygfB_yecA"/>
    <property type="match status" value="1"/>
</dbReference>
<comment type="caution">
    <text evidence="1">The sequence shown here is derived from an EMBL/GenBank/DDBJ whole genome shotgun (WGS) entry which is preliminary data.</text>
</comment>
<sequence>MQAQPLNAADFSLIEDTLLKHGNDHSVLNPSELDGYFTALVSGPKHVEIEAWFPAIWGGQHPDWESPEEARQFFDLCVRHINTLARQLAEEPHAFVPRCEQTEHQGHTVTLAEEWCFGYLRGVQVANWPPLPTPQAELLGAISDCAEQDNFELPADLDVASHQQQVAELAPAVRALHDYWLSQRAPTLHAPQIKAP</sequence>
<accession>A0ABS1ZM83</accession>
<dbReference type="RefSeq" id="WP_203303784.1">
    <property type="nucleotide sequence ID" value="NZ_JAAEBW010000016.1"/>
</dbReference>
<reference evidence="1 2" key="1">
    <citation type="submission" date="2020-01" db="EMBL/GenBank/DDBJ databases">
        <title>Comparative genomics of meat spoilage bacteria.</title>
        <authorList>
            <person name="Hilgarth M."/>
            <person name="Vogel R.F."/>
        </authorList>
    </citation>
    <scope>NUCLEOTIDE SEQUENCE [LARGE SCALE GENOMIC DNA]</scope>
    <source>
        <strain evidence="1 2">TMW2.2077</strain>
    </source>
</reference>
<dbReference type="EMBL" id="JAAEBW010000016">
    <property type="protein sequence ID" value="MBM1197597.1"/>
    <property type="molecule type" value="Genomic_DNA"/>
</dbReference>
<dbReference type="Gene3D" id="1.20.120.740">
    <property type="entry name" value="YgfB uncharacterised protein family UPF0149, PF03695"/>
    <property type="match status" value="1"/>
</dbReference>
<name>A0ABS1ZM83_9PSED</name>
<proteinExistence type="predicted"/>
<dbReference type="NCBIfam" id="NF007704">
    <property type="entry name" value="PRK10396.1"/>
    <property type="match status" value="1"/>
</dbReference>
<dbReference type="Pfam" id="PF03695">
    <property type="entry name" value="UPF0149"/>
    <property type="match status" value="1"/>
</dbReference>
<organism evidence="1 2">
    <name type="scientific">Pseudomonas weihenstephanensis</name>
    <dbReference type="NCBI Taxonomy" id="1608994"/>
    <lineage>
        <taxon>Bacteria</taxon>
        <taxon>Pseudomonadati</taxon>
        <taxon>Pseudomonadota</taxon>
        <taxon>Gammaproteobacteria</taxon>
        <taxon>Pseudomonadales</taxon>
        <taxon>Pseudomonadaceae</taxon>
        <taxon>Pseudomonas</taxon>
    </lineage>
</organism>
<gene>
    <name evidence="1" type="ORF">GYN02_20765</name>
</gene>
<dbReference type="SUPFAM" id="SSF101327">
    <property type="entry name" value="YgfB-like"/>
    <property type="match status" value="1"/>
</dbReference>
<evidence type="ECO:0000313" key="2">
    <source>
        <dbReference type="Proteomes" id="UP000809529"/>
    </source>
</evidence>
<evidence type="ECO:0000313" key="1">
    <source>
        <dbReference type="EMBL" id="MBM1197597.1"/>
    </source>
</evidence>
<dbReference type="Proteomes" id="UP000809529">
    <property type="component" value="Unassembled WGS sequence"/>
</dbReference>
<protein>
    <submittedName>
        <fullName evidence="1">UPF0149 family protein</fullName>
    </submittedName>
</protein>
<dbReference type="InterPro" id="IPR036255">
    <property type="entry name" value="YgfB-like_sf"/>
</dbReference>